<dbReference type="AlphaFoldDB" id="A0AAW8UQD2"/>
<reference evidence="2" key="1">
    <citation type="submission" date="2023-03" db="EMBL/GenBank/DDBJ databases">
        <authorList>
            <person name="Shen W."/>
            <person name="Cai J."/>
        </authorList>
    </citation>
    <scope>NUCLEOTIDE SEQUENCE</scope>
    <source>
        <strain evidence="2">K72-2</strain>
    </source>
</reference>
<sequence>MNEKSIILVGIIEDLRKSRGISQKELVNTILSESSYARIKKGEREFPLYMLIPLAKKLNARIEDILDLYYRSENHEYKNLFKRYNIVTDTHDIAEAIILYEDLIKHQKNSLMLSRMRLLLEKYFAKDTRQIPEIDILEVQALMNQILVTNHLTSYDLQFFADFMTLLSMDQLQIVSQKLIDVDFNVMDSFNHFYKKYYPICLGNLSDCLMDLGYFVEAKQPLNKLIATADHVDSIELKIWAQYLENVLAIYTENQNNEKQNKLNKLNQIVTNWHNLLPSSRLVEGLHGGFQRLSDRNGDRPNNIHIPPVYILKP</sequence>
<evidence type="ECO:0000313" key="3">
    <source>
        <dbReference type="Proteomes" id="UP001268896"/>
    </source>
</evidence>
<accession>A0AAW8UQD2</accession>
<evidence type="ECO:0000259" key="1">
    <source>
        <dbReference type="PROSITE" id="PS50943"/>
    </source>
</evidence>
<dbReference type="GO" id="GO:0003677">
    <property type="term" value="F:DNA binding"/>
    <property type="evidence" value="ECO:0007669"/>
    <property type="project" value="InterPro"/>
</dbReference>
<dbReference type="PANTHER" id="PTHR37038">
    <property type="entry name" value="TRANSCRIPTIONAL REGULATOR-RELATED"/>
    <property type="match status" value="1"/>
</dbReference>
<dbReference type="SMART" id="SM00530">
    <property type="entry name" value="HTH_XRE"/>
    <property type="match status" value="1"/>
</dbReference>
<evidence type="ECO:0000313" key="2">
    <source>
        <dbReference type="EMBL" id="MDT2966080.1"/>
    </source>
</evidence>
<dbReference type="PROSITE" id="PS50943">
    <property type="entry name" value="HTH_CROC1"/>
    <property type="match status" value="1"/>
</dbReference>
<gene>
    <name evidence="2" type="ORF">P7I32_15975</name>
</gene>
<dbReference type="InterPro" id="IPR010982">
    <property type="entry name" value="Lambda_DNA-bd_dom_sf"/>
</dbReference>
<organism evidence="2 3">
    <name type="scientific">Enterococcus casseliflavus</name>
    <name type="common">Enterococcus flavescens</name>
    <dbReference type="NCBI Taxonomy" id="37734"/>
    <lineage>
        <taxon>Bacteria</taxon>
        <taxon>Bacillati</taxon>
        <taxon>Bacillota</taxon>
        <taxon>Bacilli</taxon>
        <taxon>Lactobacillales</taxon>
        <taxon>Enterococcaceae</taxon>
        <taxon>Enterococcus</taxon>
    </lineage>
</organism>
<dbReference type="EMBL" id="JARQDV010000017">
    <property type="protein sequence ID" value="MDT2966080.1"/>
    <property type="molecule type" value="Genomic_DNA"/>
</dbReference>
<proteinExistence type="predicted"/>
<dbReference type="SUPFAM" id="SSF47413">
    <property type="entry name" value="lambda repressor-like DNA-binding domains"/>
    <property type="match status" value="1"/>
</dbReference>
<comment type="caution">
    <text evidence="2">The sequence shown here is derived from an EMBL/GenBank/DDBJ whole genome shotgun (WGS) entry which is preliminary data.</text>
</comment>
<dbReference type="RefSeq" id="WP_311904583.1">
    <property type="nucleotide sequence ID" value="NZ_JARQDV010000017.1"/>
</dbReference>
<dbReference type="InterPro" id="IPR001387">
    <property type="entry name" value="Cro/C1-type_HTH"/>
</dbReference>
<dbReference type="Gene3D" id="1.25.40.10">
    <property type="entry name" value="Tetratricopeptide repeat domain"/>
    <property type="match status" value="1"/>
</dbReference>
<dbReference type="CDD" id="cd00093">
    <property type="entry name" value="HTH_XRE"/>
    <property type="match status" value="1"/>
</dbReference>
<protein>
    <submittedName>
        <fullName evidence="2">Helix-turn-helix transcriptional regulator</fullName>
    </submittedName>
</protein>
<name>A0AAW8UQD2_ENTCA</name>
<dbReference type="Proteomes" id="UP001268896">
    <property type="component" value="Unassembled WGS sequence"/>
</dbReference>
<feature type="domain" description="HTH cro/C1-type" evidence="1">
    <location>
        <begin position="12"/>
        <end position="65"/>
    </location>
</feature>
<dbReference type="InterPro" id="IPR053163">
    <property type="entry name" value="HTH-type_regulator_Rgg"/>
</dbReference>
<dbReference type="InterPro" id="IPR011990">
    <property type="entry name" value="TPR-like_helical_dom_sf"/>
</dbReference>